<reference evidence="2 3" key="1">
    <citation type="submission" date="2011-07" db="EMBL/GenBank/DDBJ databases">
        <authorList>
            <person name="Coyne R."/>
            <person name="Brami D."/>
            <person name="Johnson J."/>
            <person name="Hostetler J."/>
            <person name="Hannick L."/>
            <person name="Clark T."/>
            <person name="Cassidy-Hanley D."/>
            <person name="Inman J."/>
        </authorList>
    </citation>
    <scope>NUCLEOTIDE SEQUENCE [LARGE SCALE GENOMIC DNA]</scope>
    <source>
        <strain evidence="2 3">G5</strain>
    </source>
</reference>
<dbReference type="InParanoid" id="G0QNY7"/>
<dbReference type="EMBL" id="GL983514">
    <property type="protein sequence ID" value="EGR33074.1"/>
    <property type="molecule type" value="Genomic_DNA"/>
</dbReference>
<dbReference type="AlphaFoldDB" id="G0QNY7"/>
<keyword evidence="1" id="KW-0472">Membrane</keyword>
<accession>G0QNY7</accession>
<keyword evidence="1" id="KW-0812">Transmembrane</keyword>
<keyword evidence="3" id="KW-1185">Reference proteome</keyword>
<evidence type="ECO:0008006" key="4">
    <source>
        <dbReference type="Google" id="ProtNLM"/>
    </source>
</evidence>
<dbReference type="GeneID" id="14909239"/>
<evidence type="ECO:0000256" key="1">
    <source>
        <dbReference type="SAM" id="Phobius"/>
    </source>
</evidence>
<sequence>MDEKNINFNSQVLFIIQQNFNLLEQQFLQIQKLIEKEFQEQNDLTLQINLIIFIISICFVVIFLYLAIKPYKQYILNIQSILMVIGRVNEQETNEEIQKLKLTKNLIESENEIQNFQIWEKI</sequence>
<gene>
    <name evidence="2" type="ORF">IMG5_062520</name>
</gene>
<protein>
    <recommendedName>
        <fullName evidence="4">Transmembrane protein</fullName>
    </recommendedName>
</protein>
<feature type="transmembrane region" description="Helical" evidence="1">
    <location>
        <begin position="46"/>
        <end position="68"/>
    </location>
</feature>
<organism evidence="2 3">
    <name type="scientific">Ichthyophthirius multifiliis</name>
    <name type="common">White spot disease agent</name>
    <name type="synonym">Ich</name>
    <dbReference type="NCBI Taxonomy" id="5932"/>
    <lineage>
        <taxon>Eukaryota</taxon>
        <taxon>Sar</taxon>
        <taxon>Alveolata</taxon>
        <taxon>Ciliophora</taxon>
        <taxon>Intramacronucleata</taxon>
        <taxon>Oligohymenophorea</taxon>
        <taxon>Hymenostomatida</taxon>
        <taxon>Ophryoglenina</taxon>
        <taxon>Ichthyophthirius</taxon>
    </lineage>
</organism>
<dbReference type="Proteomes" id="UP000008983">
    <property type="component" value="Unassembled WGS sequence"/>
</dbReference>
<dbReference type="RefSeq" id="XP_004037060.1">
    <property type="nucleotide sequence ID" value="XM_004037012.1"/>
</dbReference>
<name>G0QNY7_ICHMU</name>
<evidence type="ECO:0000313" key="3">
    <source>
        <dbReference type="Proteomes" id="UP000008983"/>
    </source>
</evidence>
<proteinExistence type="predicted"/>
<evidence type="ECO:0000313" key="2">
    <source>
        <dbReference type="EMBL" id="EGR33074.1"/>
    </source>
</evidence>
<keyword evidence="1" id="KW-1133">Transmembrane helix</keyword>